<dbReference type="EMBL" id="KY914485">
    <property type="protein sequence ID" value="ARK07852.1"/>
    <property type="molecule type" value="Genomic_DNA"/>
</dbReference>
<keyword evidence="2" id="KW-0812">Transmembrane</keyword>
<sequence length="186" mass="20445">MWPMLASLIPGALKGIWNLGSQWLENRRKISEAKGDLEAQKVALSSQLEIAKLQATVAKTEQDGAWENVQATNSNSSWKDEFWTLILALPMVLVTISPLVDIFMDPEPYQKGALITAAQTSLEAFNGFPDWYVLLISVAVGAAFGVRIWDRFRSERGRLVVASGNNSGGDSQPAPVRDATEQKIDK</sequence>
<proteinExistence type="predicted"/>
<feature type="region of interest" description="Disordered" evidence="1">
    <location>
        <begin position="163"/>
        <end position="186"/>
    </location>
</feature>
<gene>
    <name evidence="3" type="ORF">phiA829_032</name>
</gene>
<reference evidence="3 4" key="1">
    <citation type="submission" date="2017-04" db="EMBL/GenBank/DDBJ databases">
        <title>Complete genome sequence and characterization of temperature-dependent bacteriophage phiA8-29 infecting Aeromonas.</title>
        <authorList>
            <person name="He Y."/>
            <person name="Yang H."/>
        </authorList>
    </citation>
    <scope>NUCLEOTIDE SEQUENCE [LARGE SCALE GENOMIC DNA]</scope>
</reference>
<name>A0A1W6DYL0_9CAUD</name>
<keyword evidence="2" id="KW-0472">Membrane</keyword>
<evidence type="ECO:0000256" key="1">
    <source>
        <dbReference type="SAM" id="MobiDB-lite"/>
    </source>
</evidence>
<evidence type="ECO:0000313" key="3">
    <source>
        <dbReference type="EMBL" id="ARK07852.1"/>
    </source>
</evidence>
<feature type="transmembrane region" description="Helical" evidence="2">
    <location>
        <begin position="82"/>
        <end position="100"/>
    </location>
</feature>
<evidence type="ECO:0000313" key="4">
    <source>
        <dbReference type="Proteomes" id="UP000221506"/>
    </source>
</evidence>
<protein>
    <recommendedName>
        <fullName evidence="5">Holin</fullName>
    </recommendedName>
</protein>
<keyword evidence="2" id="KW-1133">Transmembrane helix</keyword>
<feature type="transmembrane region" description="Helical" evidence="2">
    <location>
        <begin position="131"/>
        <end position="149"/>
    </location>
</feature>
<evidence type="ECO:0000256" key="2">
    <source>
        <dbReference type="SAM" id="Phobius"/>
    </source>
</evidence>
<organism evidence="3 4">
    <name type="scientific">Aeromonas phage phiA8-29</name>
    <dbReference type="NCBI Taxonomy" id="1978922"/>
    <lineage>
        <taxon>Viruses</taxon>
        <taxon>Duplodnaviria</taxon>
        <taxon>Heunggongvirae</taxon>
        <taxon>Uroviricota</taxon>
        <taxon>Caudoviricetes</taxon>
        <taxon>Pantevenvirales</taxon>
        <taxon>Ackermannviridae</taxon>
        <taxon>Tedavirus</taxon>
        <taxon>Tedavirus A829</taxon>
    </lineage>
</organism>
<evidence type="ECO:0008006" key="5">
    <source>
        <dbReference type="Google" id="ProtNLM"/>
    </source>
</evidence>
<accession>A0A1W6DYL0</accession>
<keyword evidence="4" id="KW-1185">Reference proteome</keyword>
<dbReference type="Proteomes" id="UP000221506">
    <property type="component" value="Segment"/>
</dbReference>